<dbReference type="PANTHER" id="PTHR43976">
    <property type="entry name" value="SHORT CHAIN DEHYDROGENASE"/>
    <property type="match status" value="1"/>
</dbReference>
<dbReference type="FunCoup" id="Q54FW2">
    <property type="interactions" value="31"/>
</dbReference>
<reference evidence="2 3" key="1">
    <citation type="journal article" date="2005" name="Nature">
        <title>The genome of the social amoeba Dictyostelium discoideum.</title>
        <authorList>
            <consortium name="The Dictyostelium discoideum Sequencing Consortium"/>
            <person name="Eichinger L."/>
            <person name="Pachebat J.A."/>
            <person name="Glockner G."/>
            <person name="Rajandream M.A."/>
            <person name="Sucgang R."/>
            <person name="Berriman M."/>
            <person name="Song J."/>
            <person name="Olsen R."/>
            <person name="Szafranski K."/>
            <person name="Xu Q."/>
            <person name="Tunggal B."/>
            <person name="Kummerfeld S."/>
            <person name="Madera M."/>
            <person name="Konfortov B.A."/>
            <person name="Rivero F."/>
            <person name="Bankier A.T."/>
            <person name="Lehmann R."/>
            <person name="Hamlin N."/>
            <person name="Davies R."/>
            <person name="Gaudet P."/>
            <person name="Fey P."/>
            <person name="Pilcher K."/>
            <person name="Chen G."/>
            <person name="Saunders D."/>
            <person name="Sodergren E."/>
            <person name="Davis P."/>
            <person name="Kerhornou A."/>
            <person name="Nie X."/>
            <person name="Hall N."/>
            <person name="Anjard C."/>
            <person name="Hemphill L."/>
            <person name="Bason N."/>
            <person name="Farbrother P."/>
            <person name="Desany B."/>
            <person name="Just E."/>
            <person name="Morio T."/>
            <person name="Rost R."/>
            <person name="Churcher C."/>
            <person name="Cooper J."/>
            <person name="Haydock S."/>
            <person name="van Driessche N."/>
            <person name="Cronin A."/>
            <person name="Goodhead I."/>
            <person name="Muzny D."/>
            <person name="Mourier T."/>
            <person name="Pain A."/>
            <person name="Lu M."/>
            <person name="Harper D."/>
            <person name="Lindsay R."/>
            <person name="Hauser H."/>
            <person name="James K."/>
            <person name="Quiles M."/>
            <person name="Madan Babu M."/>
            <person name="Saito T."/>
            <person name="Buchrieser C."/>
            <person name="Wardroper A."/>
            <person name="Felder M."/>
            <person name="Thangavelu M."/>
            <person name="Johnson D."/>
            <person name="Knights A."/>
            <person name="Loulseged H."/>
            <person name="Mungall K."/>
            <person name="Oliver K."/>
            <person name="Price C."/>
            <person name="Quail M.A."/>
            <person name="Urushihara H."/>
            <person name="Hernandez J."/>
            <person name="Rabbinowitsch E."/>
            <person name="Steffen D."/>
            <person name="Sanders M."/>
            <person name="Ma J."/>
            <person name="Kohara Y."/>
            <person name="Sharp S."/>
            <person name="Simmonds M."/>
            <person name="Spiegler S."/>
            <person name="Tivey A."/>
            <person name="Sugano S."/>
            <person name="White B."/>
            <person name="Walker D."/>
            <person name="Woodward J."/>
            <person name="Winckler T."/>
            <person name="Tanaka Y."/>
            <person name="Shaulsky G."/>
            <person name="Schleicher M."/>
            <person name="Weinstock G."/>
            <person name="Rosenthal A."/>
            <person name="Cox E.C."/>
            <person name="Chisholm R.L."/>
            <person name="Gibbs R."/>
            <person name="Loomis W.F."/>
            <person name="Platzer M."/>
            <person name="Kay R.R."/>
            <person name="Williams J."/>
            <person name="Dear P.H."/>
            <person name="Noegel A.A."/>
            <person name="Barrell B."/>
            <person name="Kuspa A."/>
        </authorList>
    </citation>
    <scope>NUCLEOTIDE SEQUENCE [LARGE SCALE GENOMIC DNA]</scope>
    <source>
        <strain evidence="2 3">AX4</strain>
    </source>
</reference>
<dbReference type="RefSeq" id="XP_635655.1">
    <property type="nucleotide sequence ID" value="XM_630563.1"/>
</dbReference>
<dbReference type="InterPro" id="IPR002347">
    <property type="entry name" value="SDR_fam"/>
</dbReference>
<organism evidence="2 3">
    <name type="scientific">Dictyostelium discoideum</name>
    <name type="common">Social amoeba</name>
    <dbReference type="NCBI Taxonomy" id="44689"/>
    <lineage>
        <taxon>Eukaryota</taxon>
        <taxon>Amoebozoa</taxon>
        <taxon>Evosea</taxon>
        <taxon>Eumycetozoa</taxon>
        <taxon>Dictyostelia</taxon>
        <taxon>Dictyosteliales</taxon>
        <taxon>Dictyosteliaceae</taxon>
        <taxon>Dictyostelium</taxon>
    </lineage>
</organism>
<dbReference type="InterPro" id="IPR051911">
    <property type="entry name" value="SDR_oxidoreductase"/>
</dbReference>
<dbReference type="STRING" id="44689.Q54FW2"/>
<dbReference type="dictyBase" id="DDB_G0290659">
    <property type="gene designation" value="sdrA"/>
</dbReference>
<dbReference type="PRINTS" id="PR00080">
    <property type="entry name" value="SDRFAMILY"/>
</dbReference>
<dbReference type="Pfam" id="PF00106">
    <property type="entry name" value="adh_short"/>
    <property type="match status" value="1"/>
</dbReference>
<evidence type="ECO:0000313" key="2">
    <source>
        <dbReference type="EMBL" id="EAL62190.1"/>
    </source>
</evidence>
<dbReference type="eggNOG" id="KOG1205">
    <property type="taxonomic scope" value="Eukaryota"/>
</dbReference>
<proteinExistence type="inferred from homology"/>
<dbReference type="InterPro" id="IPR036291">
    <property type="entry name" value="NAD(P)-bd_dom_sf"/>
</dbReference>
<dbReference type="EMBL" id="AAFI02000164">
    <property type="protein sequence ID" value="EAL62190.1"/>
    <property type="molecule type" value="Genomic_DNA"/>
</dbReference>
<dbReference type="CDD" id="cd05374">
    <property type="entry name" value="17beta-HSD-like_SDR_c"/>
    <property type="match status" value="1"/>
</dbReference>
<protein>
    <submittedName>
        <fullName evidence="2">Short-chain dehydrogenase/reductase family protein</fullName>
    </submittedName>
</protein>
<dbReference type="PRINTS" id="PR00081">
    <property type="entry name" value="GDHRDH"/>
</dbReference>
<dbReference type="AlphaFoldDB" id="Q54FW2"/>
<evidence type="ECO:0000256" key="1">
    <source>
        <dbReference type="RuleBase" id="RU000363"/>
    </source>
</evidence>
<dbReference type="Gene3D" id="3.40.50.720">
    <property type="entry name" value="NAD(P)-binding Rossmann-like Domain"/>
    <property type="match status" value="1"/>
</dbReference>
<comment type="caution">
    <text evidence="2">The sequence shown here is derived from an EMBL/GenBank/DDBJ whole genome shotgun (WGS) entry which is preliminary data.</text>
</comment>
<accession>Q54FW2</accession>
<dbReference type="PhylomeDB" id="Q54FW2"/>
<dbReference type="PaxDb" id="44689-DDB0238213"/>
<sequence>MSQNDKKVFYITGASKGFGLELTNQLLERGFNVVATSRNKQQLSNSVNNKFVTNDNFLALQVDLTSNESVKNSIDETISKFTRIDVIINNAGYSQCGTIEELTDKEIRDNFECNVFGVISVIRNALPHLRINKFFANGPRIINISSIAGFTGSFPGFSIYSSTKFALEGLTEGLNEDLKEFGIHASTVLPGYFRTSFLEKGSVAVPSHPIKEYTAVRKIQEIHENQINGNQQGDPVKGCKVIIDHALSENPTTHLFLGPDSMKYAQSKIEAIQNDIKSNYDAASKTDFTN</sequence>
<dbReference type="SUPFAM" id="SSF51735">
    <property type="entry name" value="NAD(P)-binding Rossmann-fold domains"/>
    <property type="match status" value="1"/>
</dbReference>
<dbReference type="PANTHER" id="PTHR43976:SF7">
    <property type="entry name" value="SHORT-CHAIN DEHYDROGENASE_REDUCTASE FAMILY PROTEIN"/>
    <property type="match status" value="1"/>
</dbReference>
<dbReference type="KEGG" id="ddi:DDB_G0290659"/>
<dbReference type="SMR" id="Q54FW2"/>
<name>Q54FW2_DICDI</name>
<dbReference type="GO" id="GO:0045335">
    <property type="term" value="C:phagocytic vesicle"/>
    <property type="evidence" value="ECO:0007005"/>
    <property type="project" value="dictyBase"/>
</dbReference>
<evidence type="ECO:0000313" key="3">
    <source>
        <dbReference type="Proteomes" id="UP000002195"/>
    </source>
</evidence>
<dbReference type="HOGENOM" id="CLU_010194_2_9_1"/>
<dbReference type="VEuPathDB" id="AmoebaDB:DDB_G0290659"/>
<gene>
    <name evidence="2" type="ORF">DDB_G0290659</name>
</gene>
<dbReference type="FunFam" id="3.40.50.720:FF:001286">
    <property type="entry name" value="Uncharacterized oxidoreductase C162.03"/>
    <property type="match status" value="1"/>
</dbReference>
<dbReference type="InParanoid" id="Q54FW2"/>
<keyword evidence="3" id="KW-1185">Reference proteome</keyword>
<comment type="similarity">
    <text evidence="1">Belongs to the short-chain dehydrogenases/reductases (SDR) family.</text>
</comment>
<dbReference type="OMA" id="MARIWFV"/>
<dbReference type="Proteomes" id="UP000002195">
    <property type="component" value="Unassembled WGS sequence"/>
</dbReference>
<dbReference type="GeneID" id="8627727"/>